<name>A0A8X7QMM5_BRACI</name>
<evidence type="ECO:0000259" key="1">
    <source>
        <dbReference type="PROSITE" id="PS50181"/>
    </source>
</evidence>
<dbReference type="Pfam" id="PF25210">
    <property type="entry name" value="Kelch_FKB95"/>
    <property type="match status" value="2"/>
</dbReference>
<gene>
    <name evidence="2" type="ORF">Bca52824_067458</name>
</gene>
<dbReference type="InterPro" id="IPR057499">
    <property type="entry name" value="Kelch_FKB95"/>
</dbReference>
<organism evidence="2 3">
    <name type="scientific">Brassica carinata</name>
    <name type="common">Ethiopian mustard</name>
    <name type="synonym">Abyssinian cabbage</name>
    <dbReference type="NCBI Taxonomy" id="52824"/>
    <lineage>
        <taxon>Eukaryota</taxon>
        <taxon>Viridiplantae</taxon>
        <taxon>Streptophyta</taxon>
        <taxon>Embryophyta</taxon>
        <taxon>Tracheophyta</taxon>
        <taxon>Spermatophyta</taxon>
        <taxon>Magnoliopsida</taxon>
        <taxon>eudicotyledons</taxon>
        <taxon>Gunneridae</taxon>
        <taxon>Pentapetalae</taxon>
        <taxon>rosids</taxon>
        <taxon>malvids</taxon>
        <taxon>Brassicales</taxon>
        <taxon>Brassicaceae</taxon>
        <taxon>Brassiceae</taxon>
        <taxon>Brassica</taxon>
    </lineage>
</organism>
<dbReference type="PROSITE" id="PS50181">
    <property type="entry name" value="FBOX"/>
    <property type="match status" value="1"/>
</dbReference>
<dbReference type="SMART" id="SM00256">
    <property type="entry name" value="FBOX"/>
    <property type="match status" value="1"/>
</dbReference>
<dbReference type="PANTHER" id="PTHR11223:SF3">
    <property type="entry name" value="EXPORTIN-5"/>
    <property type="match status" value="1"/>
</dbReference>
<dbReference type="SUPFAM" id="SSF81383">
    <property type="entry name" value="F-box domain"/>
    <property type="match status" value="1"/>
</dbReference>
<dbReference type="OrthoDB" id="2215036at2759"/>
<dbReference type="GO" id="GO:0042565">
    <property type="term" value="C:RNA nuclear export complex"/>
    <property type="evidence" value="ECO:0007669"/>
    <property type="project" value="TreeGrafter"/>
</dbReference>
<keyword evidence="3" id="KW-1185">Reference proteome</keyword>
<dbReference type="InterPro" id="IPR011989">
    <property type="entry name" value="ARM-like"/>
</dbReference>
<dbReference type="GO" id="GO:0003723">
    <property type="term" value="F:RNA binding"/>
    <property type="evidence" value="ECO:0007669"/>
    <property type="project" value="TreeGrafter"/>
</dbReference>
<dbReference type="GO" id="GO:0006405">
    <property type="term" value="P:RNA export from nucleus"/>
    <property type="evidence" value="ECO:0007669"/>
    <property type="project" value="TreeGrafter"/>
</dbReference>
<comment type="caution">
    <text evidence="2">The sequence shown here is derived from an EMBL/GenBank/DDBJ whole genome shotgun (WGS) entry which is preliminary data.</text>
</comment>
<dbReference type="InterPro" id="IPR036047">
    <property type="entry name" value="F-box-like_dom_sf"/>
</dbReference>
<dbReference type="PANTHER" id="PTHR11223">
    <property type="entry name" value="EXPORTIN 1/5"/>
    <property type="match status" value="1"/>
</dbReference>
<dbReference type="CDD" id="cd22152">
    <property type="entry name" value="F-box_AtAFR-like"/>
    <property type="match status" value="1"/>
</dbReference>
<accession>A0A8X7QMM5</accession>
<dbReference type="SUPFAM" id="SSF48371">
    <property type="entry name" value="ARM repeat"/>
    <property type="match status" value="1"/>
</dbReference>
<dbReference type="Pfam" id="PF19273">
    <property type="entry name" value="Exportin-5"/>
    <property type="match status" value="2"/>
</dbReference>
<dbReference type="EMBL" id="JAAMPC010000013">
    <property type="protein sequence ID" value="KAG2272903.1"/>
    <property type="molecule type" value="Genomic_DNA"/>
</dbReference>
<feature type="domain" description="F-box" evidence="1">
    <location>
        <begin position="8"/>
        <end position="54"/>
    </location>
</feature>
<dbReference type="InterPro" id="IPR045065">
    <property type="entry name" value="XPO1/5"/>
</dbReference>
<evidence type="ECO:0000313" key="3">
    <source>
        <dbReference type="Proteomes" id="UP000886595"/>
    </source>
</evidence>
<dbReference type="GO" id="GO:0006611">
    <property type="term" value="P:protein export from nucleus"/>
    <property type="evidence" value="ECO:0007669"/>
    <property type="project" value="InterPro"/>
</dbReference>
<dbReference type="Gene3D" id="1.25.10.10">
    <property type="entry name" value="Leucine-rich Repeat Variant"/>
    <property type="match status" value="3"/>
</dbReference>
<dbReference type="Gene3D" id="2.120.10.80">
    <property type="entry name" value="Kelch-type beta propeller"/>
    <property type="match status" value="2"/>
</dbReference>
<dbReference type="InterPro" id="IPR001810">
    <property type="entry name" value="F-box_dom"/>
</dbReference>
<dbReference type="InterPro" id="IPR016024">
    <property type="entry name" value="ARM-type_fold"/>
</dbReference>
<reference evidence="2 3" key="1">
    <citation type="submission" date="2020-02" db="EMBL/GenBank/DDBJ databases">
        <authorList>
            <person name="Ma Q."/>
            <person name="Huang Y."/>
            <person name="Song X."/>
            <person name="Pei D."/>
        </authorList>
    </citation>
    <scope>NUCLEOTIDE SEQUENCE [LARGE SCALE GENOMIC DNA]</scope>
    <source>
        <strain evidence="2">Sxm20200214</strain>
        <tissue evidence="2">Leaf</tissue>
    </source>
</reference>
<dbReference type="SUPFAM" id="SSF117281">
    <property type="entry name" value="Kelch motif"/>
    <property type="match status" value="2"/>
</dbReference>
<dbReference type="InterPro" id="IPR015915">
    <property type="entry name" value="Kelch-typ_b-propeller"/>
</dbReference>
<protein>
    <recommendedName>
        <fullName evidence="1">F-box domain-containing protein</fullName>
    </recommendedName>
</protein>
<dbReference type="GO" id="GO:0005737">
    <property type="term" value="C:cytoplasm"/>
    <property type="evidence" value="ECO:0007669"/>
    <property type="project" value="TreeGrafter"/>
</dbReference>
<dbReference type="Proteomes" id="UP000886595">
    <property type="component" value="Unassembled WGS sequence"/>
</dbReference>
<dbReference type="Pfam" id="PF00646">
    <property type="entry name" value="F-box"/>
    <property type="match status" value="1"/>
</dbReference>
<evidence type="ECO:0000313" key="2">
    <source>
        <dbReference type="EMBL" id="KAG2272903.1"/>
    </source>
</evidence>
<sequence length="1410" mass="158172">MSENMEKSPELSSLPDDVTIEIVARVPISQYPTLNRVSKSFRKLIASPTLYERRSQLGYKEHRVYAVLRNPNTLDDFGFYILHRKVGCSNRLVIAGSLDHMSYDGIYVSVGSKVYGFSDLNALSIDCTSHTVQPISHIPQVMTIRVANVIDKKVYLIGGSYFPVGSWDTWKSEVTVFDTETQSWEPKLVKEDMHVGLGPLRYDSVVMEGKVYVKGGSKDDSFVYEPEERKWELMDEVLSSKAWKGACVVDNVLYYHDCPGKVLMAYDPKQMCWSVVNGLEEFLAVETAHSIWSAARLLWKGAKEEIFWLELIKHTTSHRPLISSTKLFERVITLIRNLLASPAPLQDVAVMESQSLALDCIVATIFDGSNELAGGSSEAHHALCRIFEGLLQQLLSLKWNEPELIKVYVHYMDAMSPFLKYFPDAVGNVINKLFELLTSLPHVVKHFDSAQVKVSMSSFIACLNAIIAYAEWAPVPDLARYGIFSGCGFLLSSPDFRLHACEVFKLVCSRKRPNDASTAEFDSAVSNLFQTLTNVSREFLTRFSSTSSVIDDNDYDFAECLCESMASLGSTSLQCISSDGGVMADYLQQMLGFFQHFKLGLHFEALRFWLSLMRYLLPKPNSAAYPSGELSSAGGVDSSSQVDSEKKKTLSLINDDIFGALLNVSFQRMLEKEKVPSGIALSLRPLELWSDEYEGKGNFAQYRSKLLELIKHTTSHRPLISSTKLFERVITLIRNLLASPAPLQDVAVMESQSLALDCIVATIFDGSNELAGGSSEAHHALCRIFEGLLQQLLSLKWNEPELIKVYVHYMDAMSPFLKYFPDAVGNVINKLFELLTSLPHVVKVYFYSYSCTHKPIPDSQPRFKEFQETHCSPTLYERRSQLGYKEHRVYAVLRNPNTLDDFGFYILHRKVGCSNRLVIAGSLDHMSYDGIYVSVGSKVYGFSDLNALSIDCTSHTVQPISHIPQVMTIRVANVIDKKVYLIGGSYFPVGSWDTWKSEVTVFDTETQSWEPKLVKEDMHVGLGPLRYDSVVMEGKVYVKGGSKDDSFVYEPEERKWELMDEVLSSKAWKGACVVDNGEPIGLDANYVAMALMENLQWMEFRHIRLFIHSFIILVVKSCPKDMWEPWLRVLLHPLFIHCQQALGSSWTGLLREGRAKIPDSFGVQSGSNLKLEVMEENLLRDLTREIATLFLKMASPGLSTGVPLLEYSGHVGRVNMSTLTDLHAFKSNSIVGFLLSHKSVALPALQICLEVFTWTEAEATTKVCSFCGVVVLLAILTKNVELREFVAKDLFSAVIRGLGMESNAIKSPDLVNLCREIFINLCDRDPAPRQVLLSLPCLTPSDLHAFEEAAAKHPSPNKQKQLMASLLMLGTGNNLKALAAQKNLMVSTVSLKDRVYPQARQKLMQMKVNQ</sequence>
<proteinExistence type="predicted"/>
<dbReference type="GO" id="GO:0005049">
    <property type="term" value="F:nuclear export signal receptor activity"/>
    <property type="evidence" value="ECO:0007669"/>
    <property type="project" value="InterPro"/>
</dbReference>
<dbReference type="InterPro" id="IPR045478">
    <property type="entry name" value="Exportin-5_C"/>
</dbReference>
<dbReference type="GO" id="GO:0005634">
    <property type="term" value="C:nucleus"/>
    <property type="evidence" value="ECO:0007669"/>
    <property type="project" value="TreeGrafter"/>
</dbReference>